<dbReference type="GO" id="GO:0004065">
    <property type="term" value="F:arylsulfatase activity"/>
    <property type="evidence" value="ECO:0007669"/>
    <property type="project" value="TreeGrafter"/>
</dbReference>
<dbReference type="AlphaFoldDB" id="A0A934S4X0"/>
<comment type="similarity">
    <text evidence="1">Belongs to the sulfatase family.</text>
</comment>
<feature type="domain" description="Sulfatase N-terminal" evidence="3">
    <location>
        <begin position="25"/>
        <end position="397"/>
    </location>
</feature>
<dbReference type="PANTHER" id="PTHR42693">
    <property type="entry name" value="ARYLSULFATASE FAMILY MEMBER"/>
    <property type="match status" value="1"/>
</dbReference>
<keyword evidence="2 4" id="KW-0378">Hydrolase</keyword>
<dbReference type="InterPro" id="IPR050738">
    <property type="entry name" value="Sulfatase"/>
</dbReference>
<name>A0A934S4X0_9BACT</name>
<dbReference type="Pfam" id="PF00884">
    <property type="entry name" value="Sulfatase"/>
    <property type="match status" value="1"/>
</dbReference>
<dbReference type="InterPro" id="IPR000917">
    <property type="entry name" value="Sulfatase_N"/>
</dbReference>
<comment type="caution">
    <text evidence="4">The sequence shown here is derived from an EMBL/GenBank/DDBJ whole genome shotgun (WGS) entry which is preliminary data.</text>
</comment>
<gene>
    <name evidence="4" type="ORF">JIN87_23335</name>
</gene>
<proteinExistence type="inferred from homology"/>
<organism evidence="4 5">
    <name type="scientific">Pelagicoccus mobilis</name>
    <dbReference type="NCBI Taxonomy" id="415221"/>
    <lineage>
        <taxon>Bacteria</taxon>
        <taxon>Pseudomonadati</taxon>
        <taxon>Verrucomicrobiota</taxon>
        <taxon>Opitutia</taxon>
        <taxon>Puniceicoccales</taxon>
        <taxon>Pelagicoccaceae</taxon>
        <taxon>Pelagicoccus</taxon>
    </lineage>
</organism>
<dbReference type="SUPFAM" id="SSF53649">
    <property type="entry name" value="Alkaline phosphatase-like"/>
    <property type="match status" value="1"/>
</dbReference>
<dbReference type="PANTHER" id="PTHR42693:SF53">
    <property type="entry name" value="ENDO-4-O-SULFATASE"/>
    <property type="match status" value="1"/>
</dbReference>
<evidence type="ECO:0000256" key="1">
    <source>
        <dbReference type="ARBA" id="ARBA00008779"/>
    </source>
</evidence>
<dbReference type="EMBL" id="JAENIL010000060">
    <property type="protein sequence ID" value="MBK1879837.1"/>
    <property type="molecule type" value="Genomic_DNA"/>
</dbReference>
<accession>A0A934S4X0</accession>
<evidence type="ECO:0000313" key="5">
    <source>
        <dbReference type="Proteomes" id="UP000617628"/>
    </source>
</evidence>
<evidence type="ECO:0000256" key="2">
    <source>
        <dbReference type="ARBA" id="ARBA00022801"/>
    </source>
</evidence>
<evidence type="ECO:0000259" key="3">
    <source>
        <dbReference type="Pfam" id="PF00884"/>
    </source>
</evidence>
<dbReference type="RefSeq" id="WP_200358099.1">
    <property type="nucleotide sequence ID" value="NZ_JAENIL010000060.1"/>
</dbReference>
<sequence length="545" mass="61354">MHSWKLILAVIVGGFGSLCAKSERPNVIIILTDDQSPFAHINDAYRDGAKPQEQESWAAYGAPVYSPNVDRLAERGMLFTDANVTTTVCTPSRYTTLTGRYAARTEGARFNGMFPEGSMTRVENNVELGADELNLARILQGNGYRTGFVGKSHFINHDLMLHRRLGEDAGLKLYDQGSDPSNASVDSSLKHNHDVWRKWIQAYGFDYVESHYQGNLRELYNDKLNQHNMEYTAKAAIEFVQEAAGDPFFLYFAPTMPHDPNAWEKDGKGKYHCALDADPRVTPEGYMAPEYDFMPTRSQIMRDVVDRGFHPDTAYITWMDAAFGALFDALEEKGALDNTLIVFASDHGAYRYGKSTLYEGGMRVPLIVSWPRVIEGGSRFDGLVSNIDYVPTILEACQIQVPDGYHIDGVSLMPALLDPESTVIHESILGDIGYSRGVKTKKWKYVAVRYPESVHEKMLSGGFFPNWSAPGREQPYLVRNSHLGWHAAEGNPNYFQLDQLYDLENDPEELKNLFLQKPIVAARMKALLSQHLKQLPDHPFGEFTE</sequence>
<dbReference type="Gene3D" id="3.40.720.10">
    <property type="entry name" value="Alkaline Phosphatase, subunit A"/>
    <property type="match status" value="1"/>
</dbReference>
<protein>
    <submittedName>
        <fullName evidence="4">Sulfatase-like hydrolase/transferase</fullName>
    </submittedName>
</protein>
<reference evidence="4" key="1">
    <citation type="submission" date="2021-01" db="EMBL/GenBank/DDBJ databases">
        <title>Modified the classification status of verrucomicrobia.</title>
        <authorList>
            <person name="Feng X."/>
        </authorList>
    </citation>
    <scope>NUCLEOTIDE SEQUENCE</scope>
    <source>
        <strain evidence="4">KCTC 13126</strain>
    </source>
</reference>
<keyword evidence="5" id="KW-1185">Reference proteome</keyword>
<evidence type="ECO:0000313" key="4">
    <source>
        <dbReference type="EMBL" id="MBK1879837.1"/>
    </source>
</evidence>
<dbReference type="InterPro" id="IPR017850">
    <property type="entry name" value="Alkaline_phosphatase_core_sf"/>
</dbReference>
<dbReference type="Proteomes" id="UP000617628">
    <property type="component" value="Unassembled WGS sequence"/>
</dbReference>